<dbReference type="Proteomes" id="UP000181951">
    <property type="component" value="Unassembled WGS sequence"/>
</dbReference>
<dbReference type="GO" id="GO:0003677">
    <property type="term" value="F:DNA binding"/>
    <property type="evidence" value="ECO:0007669"/>
    <property type="project" value="UniProtKB-KW"/>
</dbReference>
<dbReference type="InterPro" id="IPR000792">
    <property type="entry name" value="Tscrpt_reg_LuxR_C"/>
</dbReference>
<dbReference type="RefSeq" id="WP_069467343.1">
    <property type="nucleotide sequence ID" value="NZ_FODD01000005.1"/>
</dbReference>
<evidence type="ECO:0000256" key="3">
    <source>
        <dbReference type="ARBA" id="ARBA00023163"/>
    </source>
</evidence>
<keyword evidence="1" id="KW-0805">Transcription regulation</keyword>
<dbReference type="PROSITE" id="PS50043">
    <property type="entry name" value="HTH_LUXR_2"/>
    <property type="match status" value="1"/>
</dbReference>
<evidence type="ECO:0000256" key="1">
    <source>
        <dbReference type="ARBA" id="ARBA00023015"/>
    </source>
</evidence>
<accession>A0A1H8GS92</accession>
<keyword evidence="6" id="KW-1185">Reference proteome</keyword>
<dbReference type="STRING" id="310780.SAMN05216267_1005263"/>
<dbReference type="SUPFAM" id="SSF46894">
    <property type="entry name" value="C-terminal effector domain of the bipartite response regulators"/>
    <property type="match status" value="1"/>
</dbReference>
<reference evidence="5 6" key="1">
    <citation type="submission" date="2016-10" db="EMBL/GenBank/DDBJ databases">
        <authorList>
            <person name="de Groot N.N."/>
        </authorList>
    </citation>
    <scope>NUCLEOTIDE SEQUENCE [LARGE SCALE GENOMIC DNA]</scope>
    <source>
        <strain evidence="5 6">CGMCC 4.2026</strain>
    </source>
</reference>
<gene>
    <name evidence="5" type="ORF">SAMN05216267_1005263</name>
</gene>
<dbReference type="EMBL" id="FODD01000005">
    <property type="protein sequence ID" value="SEN46981.1"/>
    <property type="molecule type" value="Genomic_DNA"/>
</dbReference>
<dbReference type="Pfam" id="PF00196">
    <property type="entry name" value="GerE"/>
    <property type="match status" value="1"/>
</dbReference>
<protein>
    <submittedName>
        <fullName evidence="5">Regulatory protein, luxR family</fullName>
    </submittedName>
</protein>
<organism evidence="5 6">
    <name type="scientific">Actinacidiphila rubida</name>
    <dbReference type="NCBI Taxonomy" id="310780"/>
    <lineage>
        <taxon>Bacteria</taxon>
        <taxon>Bacillati</taxon>
        <taxon>Actinomycetota</taxon>
        <taxon>Actinomycetes</taxon>
        <taxon>Kitasatosporales</taxon>
        <taxon>Streptomycetaceae</taxon>
        <taxon>Actinacidiphila</taxon>
    </lineage>
</organism>
<dbReference type="Gene3D" id="1.10.10.10">
    <property type="entry name" value="Winged helix-like DNA-binding domain superfamily/Winged helix DNA-binding domain"/>
    <property type="match status" value="1"/>
</dbReference>
<dbReference type="InterPro" id="IPR036388">
    <property type="entry name" value="WH-like_DNA-bd_sf"/>
</dbReference>
<dbReference type="GO" id="GO:0006355">
    <property type="term" value="P:regulation of DNA-templated transcription"/>
    <property type="evidence" value="ECO:0007669"/>
    <property type="project" value="InterPro"/>
</dbReference>
<proteinExistence type="predicted"/>
<dbReference type="PANTHER" id="PTHR44688">
    <property type="entry name" value="DNA-BINDING TRANSCRIPTIONAL ACTIVATOR DEVR_DOSR"/>
    <property type="match status" value="1"/>
</dbReference>
<evidence type="ECO:0000259" key="4">
    <source>
        <dbReference type="PROSITE" id="PS50043"/>
    </source>
</evidence>
<dbReference type="PRINTS" id="PR00038">
    <property type="entry name" value="HTHLUXR"/>
</dbReference>
<dbReference type="InterPro" id="IPR016032">
    <property type="entry name" value="Sig_transdc_resp-reg_C-effctor"/>
</dbReference>
<evidence type="ECO:0000313" key="6">
    <source>
        <dbReference type="Proteomes" id="UP000181951"/>
    </source>
</evidence>
<evidence type="ECO:0000313" key="5">
    <source>
        <dbReference type="EMBL" id="SEN46981.1"/>
    </source>
</evidence>
<dbReference type="AlphaFoldDB" id="A0A1H8GS92"/>
<dbReference type="SMART" id="SM00421">
    <property type="entry name" value="HTH_LUXR"/>
    <property type="match status" value="1"/>
</dbReference>
<evidence type="ECO:0000256" key="2">
    <source>
        <dbReference type="ARBA" id="ARBA00023125"/>
    </source>
</evidence>
<name>A0A1H8GS92_9ACTN</name>
<sequence>MLTTRELRIAELAGRGLSNHEIGDRLGLSTGTVGASLYRIFPRLGVTVRAQLGDALKQHHARVRPGCRV</sequence>
<feature type="domain" description="HTH luxR-type" evidence="4">
    <location>
        <begin position="1"/>
        <end position="60"/>
    </location>
</feature>
<dbReference type="PROSITE" id="PS00622">
    <property type="entry name" value="HTH_LUXR_1"/>
    <property type="match status" value="1"/>
</dbReference>
<dbReference type="PANTHER" id="PTHR44688:SF16">
    <property type="entry name" value="DNA-BINDING TRANSCRIPTIONAL ACTIVATOR DEVR_DOSR"/>
    <property type="match status" value="1"/>
</dbReference>
<keyword evidence="3" id="KW-0804">Transcription</keyword>
<keyword evidence="2" id="KW-0238">DNA-binding</keyword>